<gene>
    <name evidence="2" type="ORF">SI8410_14018976</name>
</gene>
<dbReference type="EMBL" id="LR746277">
    <property type="protein sequence ID" value="CAA7408298.1"/>
    <property type="molecule type" value="Genomic_DNA"/>
</dbReference>
<sequence length="162" mass="18267">MGQEASASNSVMTAIVGGRDKTMYVLPGMSERLKFNGINLYQWKKFVELTLLGRGLPEHLIDDPRPADLDEAIGIVMEEESQLRLLSDPSRPSPIVFFTKKTEKNQAKKKDINFDVKNVFLHGELEEKVYMTIPPGYPLSNQSKVVCRLKKALYGLKQSPRA</sequence>
<evidence type="ECO:0000259" key="1">
    <source>
        <dbReference type="Pfam" id="PF07727"/>
    </source>
</evidence>
<dbReference type="InterPro" id="IPR013103">
    <property type="entry name" value="RVT_2"/>
</dbReference>
<dbReference type="OrthoDB" id="1747567at2759"/>
<evidence type="ECO:0000313" key="2">
    <source>
        <dbReference type="EMBL" id="CAA7408298.1"/>
    </source>
</evidence>
<name>A0A7I8LG69_SPIIN</name>
<accession>A0A7I8LG69</accession>
<evidence type="ECO:0000313" key="3">
    <source>
        <dbReference type="Proteomes" id="UP000663760"/>
    </source>
</evidence>
<reference evidence="2" key="1">
    <citation type="submission" date="2020-02" db="EMBL/GenBank/DDBJ databases">
        <authorList>
            <person name="Scholz U."/>
            <person name="Mascher M."/>
            <person name="Fiebig A."/>
        </authorList>
    </citation>
    <scope>NUCLEOTIDE SEQUENCE</scope>
</reference>
<protein>
    <recommendedName>
        <fullName evidence="1">Reverse transcriptase Ty1/copia-type domain-containing protein</fullName>
    </recommendedName>
</protein>
<dbReference type="Pfam" id="PF07727">
    <property type="entry name" value="RVT_2"/>
    <property type="match status" value="1"/>
</dbReference>
<dbReference type="Proteomes" id="UP000663760">
    <property type="component" value="Chromosome 14"/>
</dbReference>
<feature type="domain" description="Reverse transcriptase Ty1/copia-type" evidence="1">
    <location>
        <begin position="113"/>
        <end position="161"/>
    </location>
</feature>
<proteinExistence type="predicted"/>
<dbReference type="AlphaFoldDB" id="A0A7I8LG69"/>
<organism evidence="2 3">
    <name type="scientific">Spirodela intermedia</name>
    <name type="common">Intermediate duckweed</name>
    <dbReference type="NCBI Taxonomy" id="51605"/>
    <lineage>
        <taxon>Eukaryota</taxon>
        <taxon>Viridiplantae</taxon>
        <taxon>Streptophyta</taxon>
        <taxon>Embryophyta</taxon>
        <taxon>Tracheophyta</taxon>
        <taxon>Spermatophyta</taxon>
        <taxon>Magnoliopsida</taxon>
        <taxon>Liliopsida</taxon>
        <taxon>Araceae</taxon>
        <taxon>Lemnoideae</taxon>
        <taxon>Spirodela</taxon>
    </lineage>
</organism>
<keyword evidence="3" id="KW-1185">Reference proteome</keyword>